<dbReference type="SUPFAM" id="SSF49417">
    <property type="entry name" value="p53-like transcription factors"/>
    <property type="match status" value="1"/>
</dbReference>
<dbReference type="PROSITE" id="PS01283">
    <property type="entry name" value="TBOX_1"/>
    <property type="match status" value="1"/>
</dbReference>
<proteinExistence type="predicted"/>
<reference evidence="9" key="1">
    <citation type="submission" date="2022-11" db="EMBL/GenBank/DDBJ databases">
        <title>Centuries of genome instability and evolution in soft-shell clam transmissible cancer (bioRxiv).</title>
        <authorList>
            <person name="Hart S.F.M."/>
            <person name="Yonemitsu M.A."/>
            <person name="Giersch R.M."/>
            <person name="Beal B.F."/>
            <person name="Arriagada G."/>
            <person name="Davis B.W."/>
            <person name="Ostrander E.A."/>
            <person name="Goff S.P."/>
            <person name="Metzger M.J."/>
        </authorList>
    </citation>
    <scope>NUCLEOTIDE SEQUENCE</scope>
    <source>
        <strain evidence="9">MELC-2E11</strain>
        <tissue evidence="9">Siphon/mantle</tissue>
    </source>
</reference>
<evidence type="ECO:0000313" key="10">
    <source>
        <dbReference type="Proteomes" id="UP001164746"/>
    </source>
</evidence>
<dbReference type="Proteomes" id="UP001164746">
    <property type="component" value="Chromosome 8"/>
</dbReference>
<feature type="domain" description="T-box" evidence="8">
    <location>
        <begin position="102"/>
        <end position="287"/>
    </location>
</feature>
<dbReference type="PROSITE" id="PS50252">
    <property type="entry name" value="TBOX_3"/>
    <property type="match status" value="1"/>
</dbReference>
<evidence type="ECO:0000256" key="4">
    <source>
        <dbReference type="ARBA" id="ARBA00023163"/>
    </source>
</evidence>
<dbReference type="InterPro" id="IPR046360">
    <property type="entry name" value="T-box_DNA-bd"/>
</dbReference>
<dbReference type="EMBL" id="CP111019">
    <property type="protein sequence ID" value="WAR11364.1"/>
    <property type="molecule type" value="Genomic_DNA"/>
</dbReference>
<protein>
    <submittedName>
        <fullName evidence="9">TBX20-like protein</fullName>
    </submittedName>
</protein>
<keyword evidence="10" id="KW-1185">Reference proteome</keyword>
<dbReference type="InterPro" id="IPR018186">
    <property type="entry name" value="TF_T-box_CS"/>
</dbReference>
<feature type="region of interest" description="Disordered" evidence="7">
    <location>
        <begin position="35"/>
        <end position="90"/>
    </location>
</feature>
<evidence type="ECO:0000313" key="9">
    <source>
        <dbReference type="EMBL" id="WAR11364.1"/>
    </source>
</evidence>
<evidence type="ECO:0000256" key="6">
    <source>
        <dbReference type="PROSITE-ProRule" id="PRU00201"/>
    </source>
</evidence>
<feature type="compositionally biased region" description="Basic and acidic residues" evidence="7">
    <location>
        <begin position="52"/>
        <end position="64"/>
    </location>
</feature>
<organism evidence="9 10">
    <name type="scientific">Mya arenaria</name>
    <name type="common">Soft-shell clam</name>
    <dbReference type="NCBI Taxonomy" id="6604"/>
    <lineage>
        <taxon>Eukaryota</taxon>
        <taxon>Metazoa</taxon>
        <taxon>Spiralia</taxon>
        <taxon>Lophotrochozoa</taxon>
        <taxon>Mollusca</taxon>
        <taxon>Bivalvia</taxon>
        <taxon>Autobranchia</taxon>
        <taxon>Heteroconchia</taxon>
        <taxon>Euheterodonta</taxon>
        <taxon>Imparidentia</taxon>
        <taxon>Neoheterodontei</taxon>
        <taxon>Myida</taxon>
        <taxon>Myoidea</taxon>
        <taxon>Myidae</taxon>
        <taxon>Mya</taxon>
    </lineage>
</organism>
<keyword evidence="2" id="KW-0805">Transcription regulation</keyword>
<dbReference type="Gene3D" id="2.60.40.820">
    <property type="entry name" value="Transcription factor, T-box"/>
    <property type="match status" value="1"/>
</dbReference>
<dbReference type="SMART" id="SM00425">
    <property type="entry name" value="TBOX"/>
    <property type="match status" value="1"/>
</dbReference>
<dbReference type="PANTHER" id="PTHR11267">
    <property type="entry name" value="T-BOX PROTEIN-RELATED"/>
    <property type="match status" value="1"/>
</dbReference>
<sequence>MIRDEVERISSPTTIKMSSRASAFSIAAIIGEQPLRRASDNVSPSVSDSDSESIRDSDLSREECASPGDTSAFSPVPSSRGSPAPAPATCTSEELVGCTCKLETRELWEKFNELGTEMIITKTGRRMFPTVRVSFSGLEPTARYSVLMDIVPVDKKRYRYAYHRSSWLVAGKADPPPPCRLYMHPDGTFNGDQLMKQTVSFEKLKLTNNTQDKNGQIVLNSMHKYQSRIHLVKVDDVMKTPPTSLLDLDHKTFLFPETTFIGVTAYQNQLITKLKIDSNPFAKGFRDSTRLSEFESSMEGMMQTTCFPRTPLRSYGDPEMIDPLRISPQERHKAMAESMSVSWRQMPTASSIQGFQAAIPSSLHTSLPLTSSDPAMFSSLYNSMLAAHPLYNQELLLRSQLLMKSALSASHNVLHSKVSNRYHPYMQPSPDRLREHS</sequence>
<evidence type="ECO:0000256" key="5">
    <source>
        <dbReference type="ARBA" id="ARBA00023242"/>
    </source>
</evidence>
<dbReference type="Pfam" id="PF00907">
    <property type="entry name" value="T-box"/>
    <property type="match status" value="1"/>
</dbReference>
<evidence type="ECO:0000256" key="3">
    <source>
        <dbReference type="ARBA" id="ARBA00023125"/>
    </source>
</evidence>
<dbReference type="PRINTS" id="PR00937">
    <property type="entry name" value="TBOX"/>
</dbReference>
<dbReference type="CDD" id="cd20193">
    <property type="entry name" value="T-box_TBX20-like"/>
    <property type="match status" value="1"/>
</dbReference>
<gene>
    <name evidence="9" type="ORF">MAR_025544</name>
</gene>
<dbReference type="InterPro" id="IPR001699">
    <property type="entry name" value="TF_T-box"/>
</dbReference>
<comment type="subcellular location">
    <subcellularLocation>
        <location evidence="1 6">Nucleus</location>
    </subcellularLocation>
</comment>
<keyword evidence="3 6" id="KW-0238">DNA-binding</keyword>
<accession>A0ABY7EQZ1</accession>
<evidence type="ECO:0000256" key="2">
    <source>
        <dbReference type="ARBA" id="ARBA00023015"/>
    </source>
</evidence>
<keyword evidence="4" id="KW-0804">Transcription</keyword>
<evidence type="ECO:0000256" key="1">
    <source>
        <dbReference type="ARBA" id="ARBA00004123"/>
    </source>
</evidence>
<evidence type="ECO:0000256" key="7">
    <source>
        <dbReference type="SAM" id="MobiDB-lite"/>
    </source>
</evidence>
<dbReference type="InterPro" id="IPR008967">
    <property type="entry name" value="p53-like_TF_DNA-bd_sf"/>
</dbReference>
<comment type="caution">
    <text evidence="6">Lacks conserved residue(s) required for the propagation of feature annotation.</text>
</comment>
<evidence type="ECO:0000259" key="8">
    <source>
        <dbReference type="PROSITE" id="PS50252"/>
    </source>
</evidence>
<dbReference type="InterPro" id="IPR036960">
    <property type="entry name" value="T-box_sf"/>
</dbReference>
<keyword evidence="5 6" id="KW-0539">Nucleus</keyword>
<dbReference type="PANTHER" id="PTHR11267:SF190">
    <property type="entry name" value="T-BOX TRANSCRIPTION FACTOR TBX20"/>
    <property type="match status" value="1"/>
</dbReference>
<feature type="compositionally biased region" description="Low complexity" evidence="7">
    <location>
        <begin position="74"/>
        <end position="83"/>
    </location>
</feature>
<name>A0ABY7EQZ1_MYAAR</name>
<dbReference type="PROSITE" id="PS01264">
    <property type="entry name" value="TBOX_2"/>
    <property type="match status" value="1"/>
</dbReference>